<gene>
    <name evidence="2" type="ordered locus">Toce_0039</name>
</gene>
<keyword evidence="3" id="KW-1185">Reference proteome</keyword>
<dbReference type="AlphaFoldDB" id="D9RZD8"/>
<reference evidence="2 3" key="1">
    <citation type="journal article" date="2010" name="Stand. Genomic Sci.">
        <title>Complete genome sequence of Thermosediminibacter oceani type strain (JW/IW-1228P).</title>
        <authorList>
            <person name="Pitluck S."/>
            <person name="Yasawong M."/>
            <person name="Munk C."/>
            <person name="Nolan M."/>
            <person name="Lapidus A."/>
            <person name="Lucas S."/>
            <person name="Glavina Del Rio T."/>
            <person name="Tice H."/>
            <person name="Cheng J.F."/>
            <person name="Bruce D."/>
            <person name="Detter C."/>
            <person name="Tapia R."/>
            <person name="Han C."/>
            <person name="Goodwin L."/>
            <person name="Liolios K."/>
            <person name="Ivanova N."/>
            <person name="Mavromatis K."/>
            <person name="Mikhailova N."/>
            <person name="Pati A."/>
            <person name="Chen A."/>
            <person name="Palaniappan K."/>
            <person name="Land M."/>
            <person name="Hauser L."/>
            <person name="Chang Y.J."/>
            <person name="Jeffries C.D."/>
            <person name="Rohde M."/>
            <person name="Spring S."/>
            <person name="Sikorski J."/>
            <person name="Goker M."/>
            <person name="Woyke T."/>
            <person name="Bristow J."/>
            <person name="Eisen J.A."/>
            <person name="Markowitz V."/>
            <person name="Hugenholtz P."/>
            <person name="Kyrpides N.C."/>
            <person name="Klenk H.P."/>
        </authorList>
    </citation>
    <scope>NUCLEOTIDE SEQUENCE [LARGE SCALE GENOMIC DNA]</scope>
    <source>
        <strain evidence="3">ATCC BAA-1034 / DSM 16646 / JW/IW-1228P</strain>
    </source>
</reference>
<sequence length="139" mass="15390">MLLLGLTVGLGVAIVVLYFFARKYFIGKKGCIKEPPKEKKKPVKPLPAEENPVGVPEPPEGQKPEQSEDQKTEQPEDQKPEQPEGQKPEQAEGQKPEQPESQEPEQPEDKKAEQEQPVEPVPSDKAKDGTDTPEAHPLP</sequence>
<organism evidence="2 3">
    <name type="scientific">Thermosediminibacter oceani (strain ATCC BAA-1034 / DSM 16646 / JW/IW-1228P)</name>
    <dbReference type="NCBI Taxonomy" id="555079"/>
    <lineage>
        <taxon>Bacteria</taxon>
        <taxon>Bacillati</taxon>
        <taxon>Bacillota</taxon>
        <taxon>Clostridia</taxon>
        <taxon>Thermosediminibacterales</taxon>
        <taxon>Thermosediminibacteraceae</taxon>
        <taxon>Thermosediminibacter</taxon>
    </lineage>
</organism>
<evidence type="ECO:0000256" key="1">
    <source>
        <dbReference type="SAM" id="MobiDB-lite"/>
    </source>
</evidence>
<accession>D9RZD8</accession>
<dbReference type="KEGG" id="toc:Toce_0039"/>
<feature type="compositionally biased region" description="Basic and acidic residues" evidence="1">
    <location>
        <begin position="60"/>
        <end position="98"/>
    </location>
</feature>
<evidence type="ECO:0000313" key="3">
    <source>
        <dbReference type="Proteomes" id="UP000000272"/>
    </source>
</evidence>
<dbReference type="HOGENOM" id="CLU_1844164_0_0_9"/>
<feature type="compositionally biased region" description="Basic and acidic residues" evidence="1">
    <location>
        <begin position="122"/>
        <end position="139"/>
    </location>
</feature>
<protein>
    <submittedName>
        <fullName evidence="2">Uncharacterized protein</fullName>
    </submittedName>
</protein>
<feature type="region of interest" description="Disordered" evidence="1">
    <location>
        <begin position="31"/>
        <end position="139"/>
    </location>
</feature>
<proteinExistence type="predicted"/>
<dbReference type="EMBL" id="CP002131">
    <property type="protein sequence ID" value="ADL06836.1"/>
    <property type="molecule type" value="Genomic_DNA"/>
</dbReference>
<dbReference type="RefSeq" id="WP_013274888.1">
    <property type="nucleotide sequence ID" value="NC_014377.1"/>
</dbReference>
<evidence type="ECO:0000313" key="2">
    <source>
        <dbReference type="EMBL" id="ADL06836.1"/>
    </source>
</evidence>
<name>D9RZD8_THEOJ</name>
<dbReference type="Proteomes" id="UP000000272">
    <property type="component" value="Chromosome"/>
</dbReference>
<dbReference type="STRING" id="555079.Toce_0039"/>